<evidence type="ECO:0000256" key="1">
    <source>
        <dbReference type="ARBA" id="ARBA00011028"/>
    </source>
</evidence>
<dbReference type="PANTHER" id="PTHR42953">
    <property type="entry name" value="HIGH-AFFINITY ZINC UPTAKE SYSTEM PROTEIN ZNUA-RELATED"/>
    <property type="match status" value="1"/>
</dbReference>
<evidence type="ECO:0000313" key="6">
    <source>
        <dbReference type="EMBL" id="MBB5831317.1"/>
    </source>
</evidence>
<dbReference type="PANTHER" id="PTHR42953:SF3">
    <property type="entry name" value="HIGH-AFFINITY ZINC UPTAKE SYSTEM PROTEIN ZNUA"/>
    <property type="match status" value="1"/>
</dbReference>
<keyword evidence="2" id="KW-0813">Transport</keyword>
<keyword evidence="7" id="KW-1185">Reference proteome</keyword>
<evidence type="ECO:0000256" key="4">
    <source>
        <dbReference type="SAM" id="MobiDB-lite"/>
    </source>
</evidence>
<accession>A0A841ABJ5</accession>
<feature type="compositionally biased region" description="Basic and acidic residues" evidence="4">
    <location>
        <begin position="164"/>
        <end position="179"/>
    </location>
</feature>
<feature type="compositionally biased region" description="Acidic residues" evidence="4">
    <location>
        <begin position="150"/>
        <end position="163"/>
    </location>
</feature>
<dbReference type="InterPro" id="IPR006127">
    <property type="entry name" value="ZnuA-like"/>
</dbReference>
<gene>
    <name evidence="6" type="ORF">HNR70_001130</name>
</gene>
<protein>
    <submittedName>
        <fullName evidence="6">Zinc transport system substrate-binding protein</fullName>
    </submittedName>
</protein>
<feature type="signal peptide" evidence="5">
    <location>
        <begin position="1"/>
        <end position="26"/>
    </location>
</feature>
<feature type="compositionally biased region" description="Basic and acidic residues" evidence="4">
    <location>
        <begin position="135"/>
        <end position="149"/>
    </location>
</feature>
<dbReference type="EMBL" id="JACHLZ010000001">
    <property type="protein sequence ID" value="MBB5831317.1"/>
    <property type="molecule type" value="Genomic_DNA"/>
</dbReference>
<proteinExistence type="inferred from homology"/>
<comment type="similarity">
    <text evidence="1">Belongs to the bacterial solute-binding protein 9 family.</text>
</comment>
<dbReference type="AlphaFoldDB" id="A0A841ABJ5"/>
<evidence type="ECO:0000256" key="5">
    <source>
        <dbReference type="SAM" id="SignalP"/>
    </source>
</evidence>
<dbReference type="RefSeq" id="WP_246375160.1">
    <property type="nucleotide sequence ID" value="NZ_JACHLZ010000001.1"/>
</dbReference>
<dbReference type="Pfam" id="PF01297">
    <property type="entry name" value="ZnuA"/>
    <property type="match status" value="1"/>
</dbReference>
<dbReference type="Proteomes" id="UP000588158">
    <property type="component" value="Unassembled WGS sequence"/>
</dbReference>
<sequence length="343" mass="35974">MPSSFTPSRRSLFAAAGLGVGAALLAACGSGAGGGGSADGNHLTVVTSAYPLRYLATKVGGEHVEIVDLTTPGADAHGLELSIQQVIQVEKADLVPQIPGFQTALDDAIASHGGDNVLDVSSVIDLIAADAAGTHGEETSEEHAAHADEEGAGEGEDAEGEDAEGGHDGHDHGAFDPHFWHDPVRMADLGDAIAQRLGELSPELADEFTANAEALRTELETLDQDLTDDFGAVDGDRPFITSHAAYVYLAQRYDLHQIGITGVDPETEPSPQRLLALEGIVRDEGVTTVFFETTASPKVAQTLADNLGITAEELDNLETQLSEDADYPQVMRENCTKLVASWA</sequence>
<evidence type="ECO:0000256" key="2">
    <source>
        <dbReference type="ARBA" id="ARBA00022448"/>
    </source>
</evidence>
<comment type="caution">
    <text evidence="6">The sequence shown here is derived from an EMBL/GenBank/DDBJ whole genome shotgun (WGS) entry which is preliminary data.</text>
</comment>
<dbReference type="Gene3D" id="3.40.50.1980">
    <property type="entry name" value="Nitrogenase molybdenum iron protein domain"/>
    <property type="match status" value="2"/>
</dbReference>
<dbReference type="PROSITE" id="PS51318">
    <property type="entry name" value="TAT"/>
    <property type="match status" value="1"/>
</dbReference>
<organism evidence="6 7">
    <name type="scientific">Brachybacterium aquaticum</name>
    <dbReference type="NCBI Taxonomy" id="1432564"/>
    <lineage>
        <taxon>Bacteria</taxon>
        <taxon>Bacillati</taxon>
        <taxon>Actinomycetota</taxon>
        <taxon>Actinomycetes</taxon>
        <taxon>Micrococcales</taxon>
        <taxon>Dermabacteraceae</taxon>
        <taxon>Brachybacterium</taxon>
    </lineage>
</organism>
<keyword evidence="3 5" id="KW-0732">Signal</keyword>
<reference evidence="6 7" key="1">
    <citation type="submission" date="2020-08" db="EMBL/GenBank/DDBJ databases">
        <title>Sequencing the genomes of 1000 actinobacteria strains.</title>
        <authorList>
            <person name="Klenk H.-P."/>
        </authorList>
    </citation>
    <scope>NUCLEOTIDE SEQUENCE [LARGE SCALE GENOMIC DNA]</scope>
    <source>
        <strain evidence="6 7">DSM 28796</strain>
    </source>
</reference>
<name>A0A841ABJ5_9MICO</name>
<feature type="chain" id="PRO_5039452810" evidence="5">
    <location>
        <begin position="27"/>
        <end position="343"/>
    </location>
</feature>
<dbReference type="GO" id="GO:0046872">
    <property type="term" value="F:metal ion binding"/>
    <property type="evidence" value="ECO:0007669"/>
    <property type="project" value="InterPro"/>
</dbReference>
<feature type="region of interest" description="Disordered" evidence="4">
    <location>
        <begin position="132"/>
        <end position="179"/>
    </location>
</feature>
<dbReference type="InterPro" id="IPR050492">
    <property type="entry name" value="Bact_metal-bind_prot9"/>
</dbReference>
<dbReference type="GO" id="GO:0030001">
    <property type="term" value="P:metal ion transport"/>
    <property type="evidence" value="ECO:0007669"/>
    <property type="project" value="InterPro"/>
</dbReference>
<dbReference type="InterPro" id="IPR006311">
    <property type="entry name" value="TAT_signal"/>
</dbReference>
<evidence type="ECO:0000256" key="3">
    <source>
        <dbReference type="ARBA" id="ARBA00022729"/>
    </source>
</evidence>
<evidence type="ECO:0000313" key="7">
    <source>
        <dbReference type="Proteomes" id="UP000588158"/>
    </source>
</evidence>
<dbReference type="SUPFAM" id="SSF53807">
    <property type="entry name" value="Helical backbone' metal receptor"/>
    <property type="match status" value="1"/>
</dbReference>